<gene>
    <name evidence="2" type="ORF">A3K06_01100</name>
</gene>
<dbReference type="AlphaFoldDB" id="A0A1F5NE49"/>
<sequence>MAEKNSSPGQILIIVLLFFLVVLVIAGALLGLVFQNVRGTRLGLTGEQAMQLAEAGVDRAIWQLNETTGAYTGETGTVLGAGVFDVAVTTLSSSLKEITATGYVPSKVAPQSTRQVKVQVTISTSSVSFNYGVQVGEGGLEMENNSRVNGSVYSDGPIEGGNGARITGTAYSAGAAGRITEDLQIDGNAYAHQIDDDVSIGGNAYGYILDDVTVGGNAFFNTIRNCTIGGNAYFTTKTFCTIGGSQNTPYAGEPDPPSLPLPISDQQIADWKDSAAAGGTISGSYTLSNGAQGTLGPKKITGSLTLSNNARLTLTGPLWVQGAIQISNGAILALDPSYGDTSEVVVTDGTVDVSNVAVFERAGPDSYILMLTTNSGSSAYTISNNADALIAYASAGTVRVSNNALVREVTGYRLELSNNAVITYESGLADLTFTGGPGASWTVVRGTLRRTD</sequence>
<evidence type="ECO:0000313" key="2">
    <source>
        <dbReference type="EMBL" id="OGE75957.1"/>
    </source>
</evidence>
<keyword evidence="1" id="KW-1133">Transmembrane helix</keyword>
<keyword evidence="1" id="KW-0812">Transmembrane</keyword>
<dbReference type="Gene3D" id="2.160.20.20">
    <property type="match status" value="1"/>
</dbReference>
<feature type="transmembrane region" description="Helical" evidence="1">
    <location>
        <begin position="12"/>
        <end position="34"/>
    </location>
</feature>
<keyword evidence="1" id="KW-0472">Membrane</keyword>
<comment type="caution">
    <text evidence="2">The sequence shown here is derived from an EMBL/GenBank/DDBJ whole genome shotgun (WGS) entry which is preliminary data.</text>
</comment>
<organism evidence="2 3">
    <name type="scientific">Candidatus Doudnabacteria bacterium RIFCSPHIGHO2_01_52_17</name>
    <dbReference type="NCBI Taxonomy" id="1817820"/>
    <lineage>
        <taxon>Bacteria</taxon>
        <taxon>Candidatus Doudnaibacteriota</taxon>
    </lineage>
</organism>
<protein>
    <recommendedName>
        <fullName evidence="4">Type 4 fimbrial biogenesis protein PilX N-terminal domain-containing protein</fullName>
    </recommendedName>
</protein>
<evidence type="ECO:0000313" key="3">
    <source>
        <dbReference type="Proteomes" id="UP000176547"/>
    </source>
</evidence>
<name>A0A1F5NE49_9BACT</name>
<dbReference type="EMBL" id="MFEG01000021">
    <property type="protein sequence ID" value="OGE75957.1"/>
    <property type="molecule type" value="Genomic_DNA"/>
</dbReference>
<evidence type="ECO:0000256" key="1">
    <source>
        <dbReference type="SAM" id="Phobius"/>
    </source>
</evidence>
<reference evidence="2 3" key="1">
    <citation type="journal article" date="2016" name="Nat. Commun.">
        <title>Thousands of microbial genomes shed light on interconnected biogeochemical processes in an aquifer system.</title>
        <authorList>
            <person name="Anantharaman K."/>
            <person name="Brown C.T."/>
            <person name="Hug L.A."/>
            <person name="Sharon I."/>
            <person name="Castelle C.J."/>
            <person name="Probst A.J."/>
            <person name="Thomas B.C."/>
            <person name="Singh A."/>
            <person name="Wilkins M.J."/>
            <person name="Karaoz U."/>
            <person name="Brodie E.L."/>
            <person name="Williams K.H."/>
            <person name="Hubbard S.S."/>
            <person name="Banfield J.F."/>
        </authorList>
    </citation>
    <scope>NUCLEOTIDE SEQUENCE [LARGE SCALE GENOMIC DNA]</scope>
</reference>
<dbReference type="Proteomes" id="UP000176547">
    <property type="component" value="Unassembled WGS sequence"/>
</dbReference>
<dbReference type="InterPro" id="IPR012332">
    <property type="entry name" value="Autotransporter_pectin_lyase_C"/>
</dbReference>
<accession>A0A1F5NE49</accession>
<proteinExistence type="predicted"/>
<evidence type="ECO:0008006" key="4">
    <source>
        <dbReference type="Google" id="ProtNLM"/>
    </source>
</evidence>